<name>A0A9J6QTK0_9FIRM</name>
<sequence>MKFVSRQEERITRYSDRLTSREKEILELIVQGYSNEEIAEKLFITVSTTKKHVYNIFSKYDVNNRMSLIKLLHRT</sequence>
<evidence type="ECO:0000313" key="5">
    <source>
        <dbReference type="EMBL" id="MCU7378091.1"/>
    </source>
</evidence>
<dbReference type="AlphaFoldDB" id="A0A9J6QTK0"/>
<dbReference type="SUPFAM" id="SSF46894">
    <property type="entry name" value="C-terminal effector domain of the bipartite response regulators"/>
    <property type="match status" value="1"/>
</dbReference>
<proteinExistence type="predicted"/>
<dbReference type="GO" id="GO:0003677">
    <property type="term" value="F:DNA binding"/>
    <property type="evidence" value="ECO:0007669"/>
    <property type="project" value="UniProtKB-KW"/>
</dbReference>
<evidence type="ECO:0000256" key="2">
    <source>
        <dbReference type="ARBA" id="ARBA00023125"/>
    </source>
</evidence>
<dbReference type="SMART" id="SM00421">
    <property type="entry name" value="HTH_LUXR"/>
    <property type="match status" value="1"/>
</dbReference>
<dbReference type="GO" id="GO:0006355">
    <property type="term" value="P:regulation of DNA-templated transcription"/>
    <property type="evidence" value="ECO:0007669"/>
    <property type="project" value="InterPro"/>
</dbReference>
<dbReference type="InterPro" id="IPR000792">
    <property type="entry name" value="Tscrpt_reg_LuxR_C"/>
</dbReference>
<keyword evidence="2" id="KW-0238">DNA-binding</keyword>
<protein>
    <submittedName>
        <fullName evidence="5">LuxR C-terminal-related transcriptional regulator</fullName>
    </submittedName>
</protein>
<dbReference type="PANTHER" id="PTHR44688:SF16">
    <property type="entry name" value="DNA-BINDING TRANSCRIPTIONAL ACTIVATOR DEVR_DOSR"/>
    <property type="match status" value="1"/>
</dbReference>
<dbReference type="Pfam" id="PF00196">
    <property type="entry name" value="GerE"/>
    <property type="match status" value="1"/>
</dbReference>
<evidence type="ECO:0000256" key="1">
    <source>
        <dbReference type="ARBA" id="ARBA00023015"/>
    </source>
</evidence>
<dbReference type="EMBL" id="JAOSHN010000002">
    <property type="protein sequence ID" value="MCU7378091.1"/>
    <property type="molecule type" value="Genomic_DNA"/>
</dbReference>
<gene>
    <name evidence="5" type="ORF">OBO34_06955</name>
</gene>
<feature type="domain" description="HTH luxR-type" evidence="4">
    <location>
        <begin position="11"/>
        <end position="75"/>
    </location>
</feature>
<dbReference type="Proteomes" id="UP001065549">
    <property type="component" value="Unassembled WGS sequence"/>
</dbReference>
<dbReference type="PRINTS" id="PR00038">
    <property type="entry name" value="HTHLUXR"/>
</dbReference>
<reference evidence="5" key="1">
    <citation type="submission" date="2022-09" db="EMBL/GenBank/DDBJ databases">
        <title>Culturomic study of gut microbiota in children with autism spectrum disorder.</title>
        <authorList>
            <person name="Efimov B.A."/>
            <person name="Chaplin A.V."/>
            <person name="Sokolova S.R."/>
            <person name="Pikina A.P."/>
            <person name="Korzhanova M."/>
            <person name="Belova V."/>
            <person name="Korostin D."/>
        </authorList>
    </citation>
    <scope>NUCLEOTIDE SEQUENCE</scope>
    <source>
        <strain evidence="5">ASD5510</strain>
    </source>
</reference>
<comment type="caution">
    <text evidence="5">The sequence shown here is derived from an EMBL/GenBank/DDBJ whole genome shotgun (WGS) entry which is preliminary data.</text>
</comment>
<dbReference type="InterPro" id="IPR036388">
    <property type="entry name" value="WH-like_DNA-bd_sf"/>
</dbReference>
<organism evidence="5 6">
    <name type="scientific">Hominibacterium faecale</name>
    <dbReference type="NCBI Taxonomy" id="2839743"/>
    <lineage>
        <taxon>Bacteria</taxon>
        <taxon>Bacillati</taxon>
        <taxon>Bacillota</taxon>
        <taxon>Clostridia</taxon>
        <taxon>Peptostreptococcales</taxon>
        <taxon>Anaerovoracaceae</taxon>
        <taxon>Hominibacterium</taxon>
    </lineage>
</organism>
<keyword evidence="1" id="KW-0805">Transcription regulation</keyword>
<dbReference type="CDD" id="cd06170">
    <property type="entry name" value="LuxR_C_like"/>
    <property type="match status" value="1"/>
</dbReference>
<dbReference type="Gene3D" id="1.10.10.10">
    <property type="entry name" value="Winged helix-like DNA-binding domain superfamily/Winged helix DNA-binding domain"/>
    <property type="match status" value="1"/>
</dbReference>
<keyword evidence="6" id="KW-1185">Reference proteome</keyword>
<evidence type="ECO:0000259" key="4">
    <source>
        <dbReference type="PROSITE" id="PS50043"/>
    </source>
</evidence>
<dbReference type="PROSITE" id="PS50043">
    <property type="entry name" value="HTH_LUXR_2"/>
    <property type="match status" value="1"/>
</dbReference>
<dbReference type="PANTHER" id="PTHR44688">
    <property type="entry name" value="DNA-BINDING TRANSCRIPTIONAL ACTIVATOR DEVR_DOSR"/>
    <property type="match status" value="1"/>
</dbReference>
<evidence type="ECO:0000313" key="6">
    <source>
        <dbReference type="Proteomes" id="UP001065549"/>
    </source>
</evidence>
<accession>A0A9J6QTK0</accession>
<keyword evidence="3" id="KW-0804">Transcription</keyword>
<dbReference type="InterPro" id="IPR016032">
    <property type="entry name" value="Sig_transdc_resp-reg_C-effctor"/>
</dbReference>
<evidence type="ECO:0000256" key="3">
    <source>
        <dbReference type="ARBA" id="ARBA00023163"/>
    </source>
</evidence>